<evidence type="ECO:0000256" key="5">
    <source>
        <dbReference type="ARBA" id="ARBA00022692"/>
    </source>
</evidence>
<accession>A0A7T0Q4U4</accession>
<comment type="catalytic activity">
    <reaction evidence="12">
        <text>4 Fe(II)-[cytochrome c] + O2 + 8 H(+)(in) = 4 Fe(III)-[cytochrome c] + 2 H2O + 4 H(+)(out)</text>
        <dbReference type="Rhea" id="RHEA:11436"/>
        <dbReference type="Rhea" id="RHEA-COMP:10350"/>
        <dbReference type="Rhea" id="RHEA-COMP:14399"/>
        <dbReference type="ChEBI" id="CHEBI:15377"/>
        <dbReference type="ChEBI" id="CHEBI:15378"/>
        <dbReference type="ChEBI" id="CHEBI:15379"/>
        <dbReference type="ChEBI" id="CHEBI:29033"/>
        <dbReference type="ChEBI" id="CHEBI:29034"/>
        <dbReference type="EC" id="7.1.1.9"/>
    </reaction>
    <physiologicalReaction direction="left-to-right" evidence="12">
        <dbReference type="Rhea" id="RHEA:11437"/>
    </physiologicalReaction>
</comment>
<dbReference type="PANTHER" id="PTHR22888:SF9">
    <property type="entry name" value="CYTOCHROME C OXIDASE SUBUNIT 2"/>
    <property type="match status" value="1"/>
</dbReference>
<geneLocation type="mitochondrion" evidence="17"/>
<keyword evidence="4 13" id="KW-0679">Respiratory chain</keyword>
<keyword evidence="8 13" id="KW-0249">Electron transport</keyword>
<dbReference type="Pfam" id="PF02790">
    <property type="entry name" value="COX2_TM"/>
    <property type="match status" value="1"/>
</dbReference>
<dbReference type="PANTHER" id="PTHR22888">
    <property type="entry name" value="CYTOCHROME C OXIDASE, SUBUNIT II"/>
    <property type="match status" value="1"/>
</dbReference>
<dbReference type="AlphaFoldDB" id="A0A7T0Q4U4"/>
<evidence type="ECO:0000256" key="14">
    <source>
        <dbReference type="SAM" id="Phobius"/>
    </source>
</evidence>
<evidence type="ECO:0000259" key="15">
    <source>
        <dbReference type="PROSITE" id="PS50857"/>
    </source>
</evidence>
<feature type="transmembrane region" description="Helical" evidence="14">
    <location>
        <begin position="20"/>
        <end position="46"/>
    </location>
</feature>
<keyword evidence="5 13" id="KW-0812">Transmembrane</keyword>
<evidence type="ECO:0000313" key="17">
    <source>
        <dbReference type="EMBL" id="QPL15607.1"/>
    </source>
</evidence>
<dbReference type="RefSeq" id="YP_010049298.1">
    <property type="nucleotide sequence ID" value="NC_054363.1"/>
</dbReference>
<dbReference type="SUPFAM" id="SSF81464">
    <property type="entry name" value="Cytochrome c oxidase subunit II-like, transmembrane region"/>
    <property type="match status" value="1"/>
</dbReference>
<evidence type="ECO:0000256" key="10">
    <source>
        <dbReference type="ARBA" id="ARBA00023008"/>
    </source>
</evidence>
<evidence type="ECO:0000256" key="12">
    <source>
        <dbReference type="ARBA" id="ARBA00049512"/>
    </source>
</evidence>
<comment type="cofactor">
    <cofactor evidence="13">
        <name>Cu cation</name>
        <dbReference type="ChEBI" id="CHEBI:23378"/>
    </cofactor>
    <text evidence="13">Binds a copper A center.</text>
</comment>
<dbReference type="InterPro" id="IPR008972">
    <property type="entry name" value="Cupredoxin"/>
</dbReference>
<dbReference type="InterPro" id="IPR002429">
    <property type="entry name" value="CcO_II-like_C"/>
</dbReference>
<dbReference type="GO" id="GO:0005743">
    <property type="term" value="C:mitochondrial inner membrane"/>
    <property type="evidence" value="ECO:0007669"/>
    <property type="project" value="UniProtKB-SubCell"/>
</dbReference>
<dbReference type="GeneID" id="63660932"/>
<evidence type="ECO:0000256" key="8">
    <source>
        <dbReference type="ARBA" id="ARBA00022982"/>
    </source>
</evidence>
<dbReference type="GO" id="GO:0005507">
    <property type="term" value="F:copper ion binding"/>
    <property type="evidence" value="ECO:0007669"/>
    <property type="project" value="InterPro"/>
</dbReference>
<keyword evidence="9 14" id="KW-1133">Transmembrane helix</keyword>
<feature type="domain" description="Cytochrome oxidase subunit II copper A binding" evidence="15">
    <location>
        <begin position="103"/>
        <end position="248"/>
    </location>
</feature>
<comment type="subcellular location">
    <subcellularLocation>
        <location evidence="1">Membrane</location>
        <topology evidence="1">Multi-pass membrane protein</topology>
    </subcellularLocation>
    <subcellularLocation>
        <location evidence="13">Mitochondrion inner membrane</location>
        <topology evidence="13">Multi-pass membrane protein</topology>
    </subcellularLocation>
</comment>
<dbReference type="InterPro" id="IPR001505">
    <property type="entry name" value="Copper_CuA"/>
</dbReference>
<dbReference type="InterPro" id="IPR036257">
    <property type="entry name" value="Cyt_c_oxidase_su2_TM_sf"/>
</dbReference>
<keyword evidence="6 13" id="KW-0479">Metal-binding</keyword>
<keyword evidence="11 13" id="KW-0472">Membrane</keyword>
<keyword evidence="13" id="KW-0999">Mitochondrion inner membrane</keyword>
<protein>
    <recommendedName>
        <fullName evidence="13">Cytochrome c oxidase subunit 2</fullName>
    </recommendedName>
</protein>
<dbReference type="Gene3D" id="2.60.40.420">
    <property type="entry name" value="Cupredoxins - blue copper proteins"/>
    <property type="match status" value="1"/>
</dbReference>
<dbReference type="Gene3D" id="1.10.287.90">
    <property type="match status" value="1"/>
</dbReference>
<dbReference type="PRINTS" id="PR01166">
    <property type="entry name" value="CYCOXIDASEII"/>
</dbReference>
<keyword evidence="3 13" id="KW-0813">Transport</keyword>
<reference evidence="17" key="1">
    <citation type="journal article" date="2021" name="Genome Biol.">
        <title>Evolutionary history of mitochondrial genomes in Discoba, including the extreme halophile Pleurostomum flabellatum (Heterolobosea).</title>
        <authorList>
            <person name="Ettahi K."/>
            <person name="Lhee D.H."/>
            <person name="Sung J.Y."/>
            <person name="Simpson A.G.B."/>
            <person name="Park J.S."/>
            <person name="Yoon H.S."/>
        </authorList>
    </citation>
    <scope>NUCLEOTIDE SEQUENCE</scope>
</reference>
<dbReference type="GO" id="GO:0004129">
    <property type="term" value="F:cytochrome-c oxidase activity"/>
    <property type="evidence" value="ECO:0007669"/>
    <property type="project" value="UniProtKB-EC"/>
</dbReference>
<keyword evidence="13 17" id="KW-0496">Mitochondrion</keyword>
<evidence type="ECO:0000256" key="9">
    <source>
        <dbReference type="ARBA" id="ARBA00022989"/>
    </source>
</evidence>
<evidence type="ECO:0000259" key="16">
    <source>
        <dbReference type="PROSITE" id="PS50999"/>
    </source>
</evidence>
<evidence type="ECO:0000256" key="2">
    <source>
        <dbReference type="ARBA" id="ARBA00007866"/>
    </source>
</evidence>
<comment type="function">
    <text evidence="13">Component of the cytochrome c oxidase, the last enzyme in the mitochondrial electron transport chain which drives oxidative phosphorylation. The respiratory chain contains 3 multisubunit complexes succinate dehydrogenase (complex II, CII), ubiquinol-cytochrome c oxidoreductase (cytochrome b-c1 complex, complex III, CIII) and cytochrome c oxidase (complex IV, CIV), that cooperate to transfer electrons derived from NADH and succinate to molecular oxygen, creating an electrochemical gradient over the inner membrane that drives transmembrane transport and the ATP synthase. Cytochrome c oxidase is the component of the respiratory chain that catalyzes the reduction of oxygen to water. Electrons originating from reduced cytochrome c in the intermembrane space (IMS) are transferred via the dinuclear copper A center (CU(A)) of subunit 2 and heme A of subunit 1 to the active site in subunit 1, a binuclear center (BNC) formed by heme A3 and copper B (CU(B)). The BNC reduces molecular oxygen to 2 water molecules using 4 electrons from cytochrome c in the IMS and 4 protons from the mitochondrial matrix.</text>
</comment>
<evidence type="ECO:0000256" key="4">
    <source>
        <dbReference type="ARBA" id="ARBA00022660"/>
    </source>
</evidence>
<dbReference type="SUPFAM" id="SSF49503">
    <property type="entry name" value="Cupredoxins"/>
    <property type="match status" value="1"/>
</dbReference>
<comment type="similarity">
    <text evidence="2 13">Belongs to the cytochrome c oxidase subunit 2 family.</text>
</comment>
<dbReference type="PROSITE" id="PS00078">
    <property type="entry name" value="COX2"/>
    <property type="match status" value="1"/>
</dbReference>
<evidence type="ECO:0000256" key="1">
    <source>
        <dbReference type="ARBA" id="ARBA00004141"/>
    </source>
</evidence>
<dbReference type="PROSITE" id="PS50999">
    <property type="entry name" value="COX2_TM"/>
    <property type="match status" value="1"/>
</dbReference>
<feature type="transmembrane region" description="Helical" evidence="14">
    <location>
        <begin position="67"/>
        <end position="93"/>
    </location>
</feature>
<dbReference type="Pfam" id="PF00116">
    <property type="entry name" value="COX2"/>
    <property type="match status" value="1"/>
</dbReference>
<name>A0A7T0Q4U4_9EUKA</name>
<keyword evidence="7" id="KW-1278">Translocase</keyword>
<dbReference type="GO" id="GO:0042773">
    <property type="term" value="P:ATP synthesis coupled electron transport"/>
    <property type="evidence" value="ECO:0007669"/>
    <property type="project" value="TreeGrafter"/>
</dbReference>
<organism evidence="17">
    <name type="scientific">Pleurostomum flabellatum</name>
    <dbReference type="NCBI Taxonomy" id="405751"/>
    <lineage>
        <taxon>Eukaryota</taxon>
        <taxon>Discoba</taxon>
        <taxon>Heterolobosea</taxon>
        <taxon>Tulamoebidae</taxon>
        <taxon>Pleurostomum</taxon>
    </lineage>
</organism>
<proteinExistence type="inferred from homology"/>
<evidence type="ECO:0000256" key="7">
    <source>
        <dbReference type="ARBA" id="ARBA00022967"/>
    </source>
</evidence>
<dbReference type="PROSITE" id="PS50857">
    <property type="entry name" value="COX2_CUA"/>
    <property type="match status" value="1"/>
</dbReference>
<gene>
    <name evidence="17" type="primary">cox2</name>
</gene>
<dbReference type="InterPro" id="IPR011759">
    <property type="entry name" value="Cyt_c_oxidase_su2_TM_dom"/>
</dbReference>
<feature type="domain" description="Cytochrome oxidase subunit II transmembrane region profile" evidence="16">
    <location>
        <begin position="2"/>
        <end position="99"/>
    </location>
</feature>
<keyword evidence="10 13" id="KW-0186">Copper</keyword>
<evidence type="ECO:0000256" key="6">
    <source>
        <dbReference type="ARBA" id="ARBA00022723"/>
    </source>
</evidence>
<evidence type="ECO:0000256" key="3">
    <source>
        <dbReference type="ARBA" id="ARBA00022448"/>
    </source>
</evidence>
<dbReference type="EMBL" id="MT843578">
    <property type="protein sequence ID" value="QPL15607.1"/>
    <property type="molecule type" value="Genomic_DNA"/>
</dbReference>
<sequence>MLHLTNYLGFGIPGNEKMLSIIFLYAEMMSILIGVVFAIAYIVVYTSKNFQGMKNKIPFYFSFNIEGFLDTVFAIIPTVIITIILLPALGFIFQLEYDETFLETLFNVYVIGHQWYWTYEIDTRMGSQVLIDFYDSDFRFPSIQFDSYMSQDVDVNRVLSVDKSLVLPTGYHISFYITSHDVIHSWSVPQLGVKVDAIPGRLVKFILYASIKGIYYGQCSELCGINHAFMPICVEVVESSSFVDWVILSSDCNVVQHVDDLFLMSLIA</sequence>
<dbReference type="InterPro" id="IPR045187">
    <property type="entry name" value="CcO_II"/>
</dbReference>
<evidence type="ECO:0000256" key="13">
    <source>
        <dbReference type="RuleBase" id="RU000457"/>
    </source>
</evidence>
<evidence type="ECO:0000256" key="11">
    <source>
        <dbReference type="ARBA" id="ARBA00023136"/>
    </source>
</evidence>